<proteinExistence type="predicted"/>
<dbReference type="Proteomes" id="UP000030321">
    <property type="component" value="Unassembled WGS sequence"/>
</dbReference>
<gene>
    <name evidence="1" type="ORF">N44_01505</name>
</gene>
<dbReference type="SUPFAM" id="SSF88723">
    <property type="entry name" value="PIN domain-like"/>
    <property type="match status" value="1"/>
</dbReference>
<name>A0A0A1VP26_MICAE</name>
<evidence type="ECO:0008006" key="3">
    <source>
        <dbReference type="Google" id="ProtNLM"/>
    </source>
</evidence>
<dbReference type="EMBL" id="BBPA01000003">
    <property type="protein sequence ID" value="GAL91497.1"/>
    <property type="molecule type" value="Genomic_DNA"/>
</dbReference>
<accession>A0A0A1VP26</accession>
<dbReference type="AlphaFoldDB" id="A0A0A1VP26"/>
<dbReference type="InterPro" id="IPR029060">
    <property type="entry name" value="PIN-like_dom_sf"/>
</dbReference>
<evidence type="ECO:0000313" key="2">
    <source>
        <dbReference type="Proteomes" id="UP000030321"/>
    </source>
</evidence>
<sequence length="150" mass="16741">MNRVVLLDTGIIGLITNPKRSPESLACNFWLQTLIKAGIRVILPEIADYEVRRELLRANKIKGIKRLDELANLIEYLAITTDAMRKAALFWAQARQQGQPTAGDKTIDGDMILIAQAVTLSVKNPIIATTNVGHLSKFVRADLWQNISFD</sequence>
<reference evidence="2" key="1">
    <citation type="journal article" date="2015" name="Genome">
        <title>Whole Genome Sequence of the Non-Microcystin-Producing Microcystis aeruginosa Strain NIES-44.</title>
        <authorList>
            <person name="Okano K."/>
            <person name="Miyata N."/>
            <person name="Ozaki Y."/>
        </authorList>
    </citation>
    <scope>NUCLEOTIDE SEQUENCE [LARGE SCALE GENOMIC DNA]</scope>
    <source>
        <strain evidence="2">NIES-44</strain>
    </source>
</reference>
<evidence type="ECO:0000313" key="1">
    <source>
        <dbReference type="EMBL" id="GAL91497.1"/>
    </source>
</evidence>
<dbReference type="RefSeq" id="WP_080754219.1">
    <property type="nucleotide sequence ID" value="NZ_BBPA01000003.1"/>
</dbReference>
<comment type="caution">
    <text evidence="1">The sequence shown here is derived from an EMBL/GenBank/DDBJ whole genome shotgun (WGS) entry which is preliminary data.</text>
</comment>
<protein>
    <recommendedName>
        <fullName evidence="3">PIN domain-containing protein</fullName>
    </recommendedName>
</protein>
<dbReference type="Gene3D" id="3.40.50.1010">
    <property type="entry name" value="5'-nuclease"/>
    <property type="match status" value="1"/>
</dbReference>
<organism evidence="1 2">
    <name type="scientific">Microcystis aeruginosa NIES-44</name>
    <dbReference type="NCBI Taxonomy" id="449439"/>
    <lineage>
        <taxon>Bacteria</taxon>
        <taxon>Bacillati</taxon>
        <taxon>Cyanobacteriota</taxon>
        <taxon>Cyanophyceae</taxon>
        <taxon>Oscillatoriophycideae</taxon>
        <taxon>Chroococcales</taxon>
        <taxon>Microcystaceae</taxon>
        <taxon>Microcystis</taxon>
    </lineage>
</organism>